<dbReference type="InterPro" id="IPR029069">
    <property type="entry name" value="HotDog_dom_sf"/>
</dbReference>
<name>A0A0B2BLM2_9ACTN</name>
<dbReference type="Proteomes" id="UP000230842">
    <property type="component" value="Unassembled WGS sequence"/>
</dbReference>
<evidence type="ECO:0000259" key="1">
    <source>
        <dbReference type="Pfam" id="PF13452"/>
    </source>
</evidence>
<reference evidence="2 3" key="1">
    <citation type="submission" date="2017-11" db="EMBL/GenBank/DDBJ databases">
        <title>Genomic Encyclopedia of Archaeal and Bacterial Type Strains, Phase II (KMG-II): From Individual Species to Whole Genera.</title>
        <authorList>
            <person name="Goeker M."/>
        </authorList>
    </citation>
    <scope>NUCLEOTIDE SEQUENCE [LARGE SCALE GENOMIC DNA]</scope>
    <source>
        <strain evidence="2 3">DSM 27763</strain>
    </source>
</reference>
<dbReference type="CDD" id="cd03441">
    <property type="entry name" value="R_hydratase_like"/>
    <property type="match status" value="1"/>
</dbReference>
<dbReference type="SUPFAM" id="SSF54637">
    <property type="entry name" value="Thioesterase/thiol ester dehydrase-isomerase"/>
    <property type="match status" value="1"/>
</dbReference>
<proteinExistence type="predicted"/>
<sequence length="166" mass="17585">MSLLTDELRAMIGTTRTYTAPEPLGAAAGRYFALAVGDANPLYTDDAFAREHGLAGVTAPPTLICETNQYAGLPPDAEGYAGHTWGLELPGTRQVRGGNRYTFGRRTRPDDVVTATWRITDVAEKSTRSGADMLVVSSTATYTASGGDLLAENAETLIFVALEPSA</sequence>
<dbReference type="RefSeq" id="WP_039348711.1">
    <property type="nucleotide sequence ID" value="NZ_PGEZ01000001.1"/>
</dbReference>
<dbReference type="AlphaFoldDB" id="A0A0B2BLM2"/>
<dbReference type="EMBL" id="PGEZ01000001">
    <property type="protein sequence ID" value="PJJ56339.1"/>
    <property type="molecule type" value="Genomic_DNA"/>
</dbReference>
<dbReference type="Gene3D" id="3.10.129.10">
    <property type="entry name" value="Hotdog Thioesterase"/>
    <property type="match status" value="1"/>
</dbReference>
<accession>A0A0B2BLM2</accession>
<gene>
    <name evidence="2" type="ORF">CLV56_0545</name>
</gene>
<organism evidence="2 3">
    <name type="scientific">Mumia flava</name>
    <dbReference type="NCBI Taxonomy" id="1348852"/>
    <lineage>
        <taxon>Bacteria</taxon>
        <taxon>Bacillati</taxon>
        <taxon>Actinomycetota</taxon>
        <taxon>Actinomycetes</taxon>
        <taxon>Propionibacteriales</taxon>
        <taxon>Nocardioidaceae</taxon>
        <taxon>Mumia</taxon>
    </lineage>
</organism>
<evidence type="ECO:0000313" key="3">
    <source>
        <dbReference type="Proteomes" id="UP000230842"/>
    </source>
</evidence>
<keyword evidence="3" id="KW-1185">Reference proteome</keyword>
<feature type="domain" description="FAS1-like dehydratase" evidence="1">
    <location>
        <begin position="18"/>
        <end position="146"/>
    </location>
</feature>
<dbReference type="InterPro" id="IPR039569">
    <property type="entry name" value="FAS1-like_DH_region"/>
</dbReference>
<dbReference type="Pfam" id="PF13452">
    <property type="entry name" value="FAS1_DH_region"/>
    <property type="match status" value="1"/>
</dbReference>
<protein>
    <submittedName>
        <fullName evidence="2">MaoC dehydratase-like protein</fullName>
    </submittedName>
</protein>
<evidence type="ECO:0000313" key="2">
    <source>
        <dbReference type="EMBL" id="PJJ56339.1"/>
    </source>
</evidence>
<comment type="caution">
    <text evidence="2">The sequence shown here is derived from an EMBL/GenBank/DDBJ whole genome shotgun (WGS) entry which is preliminary data.</text>
</comment>